<dbReference type="AlphaFoldDB" id="A0A9W7G7Z3"/>
<organism evidence="3 4">
    <name type="scientific">Triparma columacea</name>
    <dbReference type="NCBI Taxonomy" id="722753"/>
    <lineage>
        <taxon>Eukaryota</taxon>
        <taxon>Sar</taxon>
        <taxon>Stramenopiles</taxon>
        <taxon>Ochrophyta</taxon>
        <taxon>Bolidophyceae</taxon>
        <taxon>Parmales</taxon>
        <taxon>Triparmaceae</taxon>
        <taxon>Triparma</taxon>
    </lineage>
</organism>
<feature type="region of interest" description="Disordered" evidence="1">
    <location>
        <begin position="1"/>
        <end position="70"/>
    </location>
</feature>
<evidence type="ECO:0000313" key="4">
    <source>
        <dbReference type="Proteomes" id="UP001165065"/>
    </source>
</evidence>
<feature type="transmembrane region" description="Helical" evidence="2">
    <location>
        <begin position="220"/>
        <end position="245"/>
    </location>
</feature>
<accession>A0A9W7G7Z3</accession>
<feature type="compositionally biased region" description="Basic residues" evidence="1">
    <location>
        <begin position="1"/>
        <end position="11"/>
    </location>
</feature>
<gene>
    <name evidence="3" type="ORF">TrCOL_g6367</name>
</gene>
<keyword evidence="2" id="KW-1133">Transmembrane helix</keyword>
<comment type="caution">
    <text evidence="3">The sequence shown here is derived from an EMBL/GenBank/DDBJ whole genome shotgun (WGS) entry which is preliminary data.</text>
</comment>
<feature type="compositionally biased region" description="Basic and acidic residues" evidence="1">
    <location>
        <begin position="52"/>
        <end position="67"/>
    </location>
</feature>
<feature type="transmembrane region" description="Helical" evidence="2">
    <location>
        <begin position="185"/>
        <end position="208"/>
    </location>
</feature>
<keyword evidence="2" id="KW-0812">Transmembrane</keyword>
<keyword evidence="4" id="KW-1185">Reference proteome</keyword>
<reference evidence="4" key="1">
    <citation type="journal article" date="2023" name="Commun. Biol.">
        <title>Genome analysis of Parmales, the sister group of diatoms, reveals the evolutionary specialization of diatoms from phago-mixotrophs to photoautotrophs.</title>
        <authorList>
            <person name="Ban H."/>
            <person name="Sato S."/>
            <person name="Yoshikawa S."/>
            <person name="Yamada K."/>
            <person name="Nakamura Y."/>
            <person name="Ichinomiya M."/>
            <person name="Sato N."/>
            <person name="Blanc-Mathieu R."/>
            <person name="Endo H."/>
            <person name="Kuwata A."/>
            <person name="Ogata H."/>
        </authorList>
    </citation>
    <scope>NUCLEOTIDE SEQUENCE [LARGE SCALE GENOMIC DNA]</scope>
</reference>
<feature type="compositionally biased region" description="Basic residues" evidence="1">
    <location>
        <begin position="22"/>
        <end position="32"/>
    </location>
</feature>
<sequence>MDTPRRSRRVASHTIKSEATKSRSRSKVRSRSTSKGPKPAAKKGRQTRSSKKGVDAGSERFSTKGDKANSFFKPPPVSEIISRLLSFDSWLLYPDSNGSLGGFFDFVPIHLRVGPWFILAPIFIVAFTYTLFTNMPNGSWPTFTPSFPEPFSLFFYLDCAFFVNNACVLYILLSKAGPGVLCTFTLWSWCILTFRCLSSAVCSLYPGIPLLPYLSEFFRFPALVAATLTTIVWNFVLAPIMYFAFFKTAKRRKEFILWNLQFTLQEIHTFNLPIAVTNAVLSTGGRMLQFDDLWSAFFVLFNYSMLYLFILDRLGVHLYPVFSPRSKFSVVAWSVVFCLYGTTWIYWNQVMELGRMESVSGGIKILWQAVWATQHAVRAAIVG</sequence>
<dbReference type="OrthoDB" id="41894at2759"/>
<dbReference type="Proteomes" id="UP001165065">
    <property type="component" value="Unassembled WGS sequence"/>
</dbReference>
<dbReference type="EMBL" id="BRYA01000054">
    <property type="protein sequence ID" value="GMI35443.1"/>
    <property type="molecule type" value="Genomic_DNA"/>
</dbReference>
<feature type="compositionally biased region" description="Basic residues" evidence="1">
    <location>
        <begin position="40"/>
        <end position="51"/>
    </location>
</feature>
<protein>
    <submittedName>
        <fullName evidence="3">Uncharacterized protein</fullName>
    </submittedName>
</protein>
<evidence type="ECO:0000256" key="1">
    <source>
        <dbReference type="SAM" id="MobiDB-lite"/>
    </source>
</evidence>
<feature type="transmembrane region" description="Helical" evidence="2">
    <location>
        <begin position="293"/>
        <end position="310"/>
    </location>
</feature>
<name>A0A9W7G7Z3_9STRA</name>
<evidence type="ECO:0000256" key="2">
    <source>
        <dbReference type="SAM" id="Phobius"/>
    </source>
</evidence>
<feature type="transmembrane region" description="Helical" evidence="2">
    <location>
        <begin position="153"/>
        <end position="173"/>
    </location>
</feature>
<feature type="transmembrane region" description="Helical" evidence="2">
    <location>
        <begin position="330"/>
        <end position="347"/>
    </location>
</feature>
<feature type="transmembrane region" description="Helical" evidence="2">
    <location>
        <begin position="113"/>
        <end position="133"/>
    </location>
</feature>
<proteinExistence type="predicted"/>
<evidence type="ECO:0000313" key="3">
    <source>
        <dbReference type="EMBL" id="GMI35443.1"/>
    </source>
</evidence>
<keyword evidence="2" id="KW-0472">Membrane</keyword>